<dbReference type="Gene3D" id="2.130.10.10">
    <property type="entry name" value="YVTN repeat-like/Quinoprotein amine dehydrogenase"/>
    <property type="match status" value="2"/>
</dbReference>
<keyword evidence="3" id="KW-0132">Cell division</keyword>
<dbReference type="SMART" id="SM00320">
    <property type="entry name" value="WD40"/>
    <property type="match status" value="7"/>
</dbReference>
<dbReference type="AlphaFoldDB" id="A0A2T9YDP1"/>
<evidence type="ECO:0000259" key="9">
    <source>
        <dbReference type="Pfam" id="PF24807"/>
    </source>
</evidence>
<comment type="similarity">
    <text evidence="1">Belongs to the WD repeat CDC20/Fizzy family.</text>
</comment>
<organism evidence="10 11">
    <name type="scientific">Smittium simulii</name>
    <dbReference type="NCBI Taxonomy" id="133385"/>
    <lineage>
        <taxon>Eukaryota</taxon>
        <taxon>Fungi</taxon>
        <taxon>Fungi incertae sedis</taxon>
        <taxon>Zoopagomycota</taxon>
        <taxon>Kickxellomycotina</taxon>
        <taxon>Harpellomycetes</taxon>
        <taxon>Harpellales</taxon>
        <taxon>Legeriomycetaceae</taxon>
        <taxon>Smittium</taxon>
    </lineage>
</organism>
<dbReference type="CDD" id="cd00200">
    <property type="entry name" value="WD40"/>
    <property type="match status" value="1"/>
</dbReference>
<feature type="repeat" description="WD" evidence="7">
    <location>
        <begin position="591"/>
        <end position="624"/>
    </location>
</feature>
<keyword evidence="5" id="KW-0498">Mitosis</keyword>
<feature type="region of interest" description="Disordered" evidence="8">
    <location>
        <begin position="46"/>
        <end position="85"/>
    </location>
</feature>
<reference evidence="10 11" key="1">
    <citation type="journal article" date="2018" name="MBio">
        <title>Comparative Genomics Reveals the Core Gene Toolbox for the Fungus-Insect Symbiosis.</title>
        <authorList>
            <person name="Wang Y."/>
            <person name="Stata M."/>
            <person name="Wang W."/>
            <person name="Stajich J.E."/>
            <person name="White M.M."/>
            <person name="Moncalvo J.M."/>
        </authorList>
    </citation>
    <scope>NUCLEOTIDE SEQUENCE [LARGE SCALE GENOMIC DNA]</scope>
    <source>
        <strain evidence="10 11">SWE-8-4</strain>
    </source>
</reference>
<evidence type="ECO:0000256" key="4">
    <source>
        <dbReference type="ARBA" id="ARBA00022737"/>
    </source>
</evidence>
<keyword evidence="6" id="KW-0131">Cell cycle</keyword>
<keyword evidence="2 7" id="KW-0853">WD repeat</keyword>
<dbReference type="InterPro" id="IPR015943">
    <property type="entry name" value="WD40/YVTN_repeat-like_dom_sf"/>
</dbReference>
<evidence type="ECO:0000313" key="11">
    <source>
        <dbReference type="Proteomes" id="UP000245383"/>
    </source>
</evidence>
<evidence type="ECO:0000256" key="7">
    <source>
        <dbReference type="PROSITE-ProRule" id="PRU00221"/>
    </source>
</evidence>
<proteinExistence type="inferred from homology"/>
<sequence length="675" mass="74257">MLDFDTTSTRPKPASRSSRPSSATPNISPSELNLSLNSYSPSLITSSRSSTPVSYPPHLPETSALLNPASKPDRFIPNRSTTDLTSSQYKVSQADQPLLLDSNSLAYQSDVAKACGVSVNSRILCFGSEAPINDKTDFNKLYTKTTAPQSKLTNKRRILTNPDKVLDAPGLFDDYYLNLMDWSVTNALAIALDKNVYLWHANSGEVTSLCEIDDNHPISSIRWASDGSYLAIANNDGDPDRFIPNRSTTDLTSSQYKVSQADQPLLLDSNSLAYQSDVAKACGVSVNSRILCFGSEAPINDKTDFNKLYTKTTAPQSKLTNKRRILTNPDKVLDAPGLFDDYYLNLMDWSITNALAIALDKNVYLWHANSGEVTSLCEIDDNHPISSIRWASDGSYLAIANNDGDVQIWDTESKKKVRTMSGRQSRVGSLSWNNHILSSGSRDGSIWHHDVRVSQHKVAELLGHSGEVCGLKWRSDGALLASGGNDNLVNIWDIRSSVPKFTKTNHTAAVKALDWCPWQLNLLASGGGTNDKHIHFWNTTTSAKLDSIDTGSQVTSLLWSHNYREIMSTHGFPDNTISIWNYPSLTKVIDIPAHDSRILHSAISPDHQTIATVACDENLKFWKIFENPSATKSALTKLAIHNSRSIKLAQQPHPVSNTSSTASPFDAASRPSMIR</sequence>
<protein>
    <recommendedName>
        <fullName evidence="9">CDC20/Fizzy WD40 domain-containing protein</fullName>
    </recommendedName>
</protein>
<dbReference type="PANTHER" id="PTHR19918">
    <property type="entry name" value="CELL DIVISION CYCLE 20 CDC20 FIZZY -RELATED"/>
    <property type="match status" value="1"/>
</dbReference>
<feature type="region of interest" description="Disordered" evidence="8">
    <location>
        <begin position="649"/>
        <end position="675"/>
    </location>
</feature>
<dbReference type="Proteomes" id="UP000245383">
    <property type="component" value="Unassembled WGS sequence"/>
</dbReference>
<dbReference type="PROSITE" id="PS50294">
    <property type="entry name" value="WD_REPEATS_REGION"/>
    <property type="match status" value="2"/>
</dbReference>
<feature type="region of interest" description="Disordered" evidence="8">
    <location>
        <begin position="1"/>
        <end position="34"/>
    </location>
</feature>
<dbReference type="PROSITE" id="PS50082">
    <property type="entry name" value="WD_REPEATS_2"/>
    <property type="match status" value="3"/>
</dbReference>
<evidence type="ECO:0000256" key="6">
    <source>
        <dbReference type="ARBA" id="ARBA00023306"/>
    </source>
</evidence>
<feature type="compositionally biased region" description="Polar residues" evidence="8">
    <location>
        <begin position="653"/>
        <end position="663"/>
    </location>
</feature>
<dbReference type="GO" id="GO:1905786">
    <property type="term" value="P:positive regulation of anaphase-promoting complex-dependent catabolic process"/>
    <property type="evidence" value="ECO:0007669"/>
    <property type="project" value="TreeGrafter"/>
</dbReference>
<dbReference type="GO" id="GO:1990757">
    <property type="term" value="F:ubiquitin ligase activator activity"/>
    <property type="evidence" value="ECO:0007669"/>
    <property type="project" value="TreeGrafter"/>
</dbReference>
<evidence type="ECO:0000256" key="3">
    <source>
        <dbReference type="ARBA" id="ARBA00022618"/>
    </source>
</evidence>
<keyword evidence="11" id="KW-1185">Reference proteome</keyword>
<dbReference type="PROSITE" id="PS00678">
    <property type="entry name" value="WD_REPEATS_1"/>
    <property type="match status" value="2"/>
</dbReference>
<dbReference type="SUPFAM" id="SSF50978">
    <property type="entry name" value="WD40 repeat-like"/>
    <property type="match status" value="1"/>
</dbReference>
<evidence type="ECO:0000256" key="8">
    <source>
        <dbReference type="SAM" id="MobiDB-lite"/>
    </source>
</evidence>
<feature type="domain" description="CDC20/Fizzy WD40" evidence="9">
    <location>
        <begin position="333"/>
        <end position="622"/>
    </location>
</feature>
<dbReference type="SUPFAM" id="SSF82171">
    <property type="entry name" value="DPP6 N-terminal domain-like"/>
    <property type="match status" value="1"/>
</dbReference>
<dbReference type="PANTHER" id="PTHR19918:SF8">
    <property type="entry name" value="FI02843P"/>
    <property type="match status" value="1"/>
</dbReference>
<dbReference type="STRING" id="133385.A0A2T9YDP1"/>
<comment type="caution">
    <text evidence="10">The sequence shown here is derived from an EMBL/GenBank/DDBJ whole genome shotgun (WGS) entry which is preliminary data.</text>
</comment>
<evidence type="ECO:0000256" key="2">
    <source>
        <dbReference type="ARBA" id="ARBA00022574"/>
    </source>
</evidence>
<name>A0A2T9YDP1_9FUNG</name>
<evidence type="ECO:0000256" key="1">
    <source>
        <dbReference type="ARBA" id="ARBA00006445"/>
    </source>
</evidence>
<dbReference type="InterPro" id="IPR019775">
    <property type="entry name" value="WD40_repeat_CS"/>
</dbReference>
<dbReference type="GO" id="GO:0031145">
    <property type="term" value="P:anaphase-promoting complex-dependent catabolic process"/>
    <property type="evidence" value="ECO:0007669"/>
    <property type="project" value="TreeGrafter"/>
</dbReference>
<dbReference type="EMBL" id="MBFR01000257">
    <property type="protein sequence ID" value="PVU90457.1"/>
    <property type="molecule type" value="Genomic_DNA"/>
</dbReference>
<dbReference type="InterPro" id="IPR036322">
    <property type="entry name" value="WD40_repeat_dom_sf"/>
</dbReference>
<feature type="repeat" description="WD" evidence="7">
    <location>
        <begin position="378"/>
        <end position="419"/>
    </location>
</feature>
<dbReference type="InterPro" id="IPR033010">
    <property type="entry name" value="Cdc20/Fizzy"/>
</dbReference>
<dbReference type="OrthoDB" id="10263272at2759"/>
<dbReference type="FunFam" id="2.130.10.10:FF:000098">
    <property type="entry name" value="WD repeat-containing protein slp1"/>
    <property type="match status" value="1"/>
</dbReference>
<keyword evidence="4" id="KW-0677">Repeat</keyword>
<evidence type="ECO:0000313" key="10">
    <source>
        <dbReference type="EMBL" id="PVU90457.1"/>
    </source>
</evidence>
<dbReference type="GO" id="GO:0010997">
    <property type="term" value="F:anaphase-promoting complex binding"/>
    <property type="evidence" value="ECO:0007669"/>
    <property type="project" value="InterPro"/>
</dbReference>
<dbReference type="InterPro" id="IPR001680">
    <property type="entry name" value="WD40_rpt"/>
</dbReference>
<evidence type="ECO:0000256" key="5">
    <source>
        <dbReference type="ARBA" id="ARBA00022776"/>
    </source>
</evidence>
<dbReference type="InterPro" id="IPR056150">
    <property type="entry name" value="WD40_CDC20-Fz"/>
</dbReference>
<dbReference type="GO" id="GO:0051301">
    <property type="term" value="P:cell division"/>
    <property type="evidence" value="ECO:0007669"/>
    <property type="project" value="UniProtKB-KW"/>
</dbReference>
<accession>A0A2T9YDP1</accession>
<feature type="repeat" description="WD" evidence="7">
    <location>
        <begin position="461"/>
        <end position="502"/>
    </location>
</feature>
<dbReference type="Pfam" id="PF24807">
    <property type="entry name" value="WD40_CDC20-Fz"/>
    <property type="match status" value="1"/>
</dbReference>
<gene>
    <name evidence="10" type="ORF">BB561_004882</name>
</gene>
<dbReference type="GO" id="GO:0005680">
    <property type="term" value="C:anaphase-promoting complex"/>
    <property type="evidence" value="ECO:0007669"/>
    <property type="project" value="TreeGrafter"/>
</dbReference>